<comment type="similarity">
    <text evidence="1">Belongs to the peptidase S1 family.</text>
</comment>
<dbReference type="GO" id="GO:0006508">
    <property type="term" value="P:proteolysis"/>
    <property type="evidence" value="ECO:0007669"/>
    <property type="project" value="UniProtKB-KW"/>
</dbReference>
<dbReference type="FunFam" id="2.40.10.10:FF:000068">
    <property type="entry name" value="transmembrane protease serine 2"/>
    <property type="match status" value="1"/>
</dbReference>
<keyword evidence="3" id="KW-0378">Hydrolase</keyword>
<evidence type="ECO:0000256" key="3">
    <source>
        <dbReference type="ARBA" id="ARBA00022801"/>
    </source>
</evidence>
<evidence type="ECO:0000256" key="5">
    <source>
        <dbReference type="ARBA" id="ARBA00023157"/>
    </source>
</evidence>
<gene>
    <name evidence="8" type="primary">106093565</name>
</gene>
<evidence type="ECO:0000313" key="8">
    <source>
        <dbReference type="EnsemblMetazoa" id="SCAU011036-PA"/>
    </source>
</evidence>
<name>A0A1I8PTS0_STOCA</name>
<keyword evidence="2" id="KW-0645">Protease</keyword>
<dbReference type="PANTHER" id="PTHR24276:SF98">
    <property type="entry name" value="FI18310P1-RELATED"/>
    <property type="match status" value="1"/>
</dbReference>
<evidence type="ECO:0000256" key="6">
    <source>
        <dbReference type="SAM" id="SignalP"/>
    </source>
</evidence>
<dbReference type="InterPro" id="IPR001254">
    <property type="entry name" value="Trypsin_dom"/>
</dbReference>
<keyword evidence="9" id="KW-1185">Reference proteome</keyword>
<dbReference type="STRING" id="35570.A0A1I8PTS0"/>
<keyword evidence="6" id="KW-0732">Signal</keyword>
<dbReference type="Proteomes" id="UP000095300">
    <property type="component" value="Unassembled WGS sequence"/>
</dbReference>
<feature type="chain" id="PRO_5009327178" description="Peptidase S1 domain-containing protein" evidence="6">
    <location>
        <begin position="22"/>
        <end position="258"/>
    </location>
</feature>
<evidence type="ECO:0000259" key="7">
    <source>
        <dbReference type="PROSITE" id="PS50240"/>
    </source>
</evidence>
<accession>A0A1I8PTS0</accession>
<keyword evidence="4" id="KW-0720">Serine protease</keyword>
<dbReference type="PROSITE" id="PS50240">
    <property type="entry name" value="TRYPSIN_DOM"/>
    <property type="match status" value="1"/>
</dbReference>
<dbReference type="EnsemblMetazoa" id="SCAU011036-RA">
    <property type="protein sequence ID" value="SCAU011036-PA"/>
    <property type="gene ID" value="SCAU011036"/>
</dbReference>
<dbReference type="InterPro" id="IPR043504">
    <property type="entry name" value="Peptidase_S1_PA_chymotrypsin"/>
</dbReference>
<dbReference type="PROSITE" id="PS00134">
    <property type="entry name" value="TRYPSIN_HIS"/>
    <property type="match status" value="1"/>
</dbReference>
<proteinExistence type="inferred from homology"/>
<evidence type="ECO:0000256" key="1">
    <source>
        <dbReference type="ARBA" id="ARBA00007664"/>
    </source>
</evidence>
<dbReference type="InterPro" id="IPR050430">
    <property type="entry name" value="Peptidase_S1"/>
</dbReference>
<reference evidence="8" key="1">
    <citation type="submission" date="2020-05" db="UniProtKB">
        <authorList>
            <consortium name="EnsemblMetazoa"/>
        </authorList>
    </citation>
    <scope>IDENTIFICATION</scope>
    <source>
        <strain evidence="8">USDA</strain>
    </source>
</reference>
<protein>
    <recommendedName>
        <fullName evidence="7">Peptidase S1 domain-containing protein</fullName>
    </recommendedName>
</protein>
<dbReference type="InterPro" id="IPR009003">
    <property type="entry name" value="Peptidase_S1_PA"/>
</dbReference>
<dbReference type="InterPro" id="IPR001314">
    <property type="entry name" value="Peptidase_S1A"/>
</dbReference>
<dbReference type="AlphaFoldDB" id="A0A1I8PTS0"/>
<dbReference type="GO" id="GO:0004252">
    <property type="term" value="F:serine-type endopeptidase activity"/>
    <property type="evidence" value="ECO:0007669"/>
    <property type="project" value="InterPro"/>
</dbReference>
<evidence type="ECO:0000256" key="4">
    <source>
        <dbReference type="ARBA" id="ARBA00022825"/>
    </source>
</evidence>
<dbReference type="Gene3D" id="2.40.10.10">
    <property type="entry name" value="Trypsin-like serine proteases"/>
    <property type="match status" value="2"/>
</dbReference>
<evidence type="ECO:0000256" key="2">
    <source>
        <dbReference type="ARBA" id="ARBA00022670"/>
    </source>
</evidence>
<dbReference type="Pfam" id="PF00089">
    <property type="entry name" value="Trypsin"/>
    <property type="match status" value="1"/>
</dbReference>
<dbReference type="CDD" id="cd00190">
    <property type="entry name" value="Tryp_SPc"/>
    <property type="match status" value="1"/>
</dbReference>
<dbReference type="VEuPathDB" id="VectorBase:SCAU011036"/>
<dbReference type="InterPro" id="IPR018114">
    <property type="entry name" value="TRYPSIN_HIS"/>
</dbReference>
<keyword evidence="5" id="KW-1015">Disulfide bond</keyword>
<organism evidence="8 9">
    <name type="scientific">Stomoxys calcitrans</name>
    <name type="common">Stable fly</name>
    <name type="synonym">Conops calcitrans</name>
    <dbReference type="NCBI Taxonomy" id="35570"/>
    <lineage>
        <taxon>Eukaryota</taxon>
        <taxon>Metazoa</taxon>
        <taxon>Ecdysozoa</taxon>
        <taxon>Arthropoda</taxon>
        <taxon>Hexapoda</taxon>
        <taxon>Insecta</taxon>
        <taxon>Pterygota</taxon>
        <taxon>Neoptera</taxon>
        <taxon>Endopterygota</taxon>
        <taxon>Diptera</taxon>
        <taxon>Brachycera</taxon>
        <taxon>Muscomorpha</taxon>
        <taxon>Muscoidea</taxon>
        <taxon>Muscidae</taxon>
        <taxon>Stomoxys</taxon>
    </lineage>
</organism>
<dbReference type="PANTHER" id="PTHR24276">
    <property type="entry name" value="POLYSERASE-RELATED"/>
    <property type="match status" value="1"/>
</dbReference>
<sequence length="258" mass="28286">MLVRQKTVLVFVCLVVALASADIARRHDIASRDQFFQHLGKIKNAPFSVQLRNHSDYIVCAGTLISPQHVLTAAHCFDECKTSDLKVVAGASSNTEAGVQREISQLFKHDEYNPSTFHNDVAVLKLDSPMELSETVEVIKVCSAPIAAKDEFQAVVGWLPTKQEHLSITSKMPVMLQDECIQDAKTEAIEVEITNSMVCNDPRDRTACSIVAGGAAMCAMREVCGIVVGGSACKNEKFSGVYTNVYEMRDFIEKSLKA</sequence>
<feature type="domain" description="Peptidase S1" evidence="7">
    <location>
        <begin position="29"/>
        <end position="257"/>
    </location>
</feature>
<dbReference type="PRINTS" id="PR00722">
    <property type="entry name" value="CHYMOTRYPSIN"/>
</dbReference>
<feature type="signal peptide" evidence="6">
    <location>
        <begin position="1"/>
        <end position="21"/>
    </location>
</feature>
<dbReference type="SMART" id="SM00020">
    <property type="entry name" value="Tryp_SPc"/>
    <property type="match status" value="1"/>
</dbReference>
<dbReference type="SUPFAM" id="SSF50494">
    <property type="entry name" value="Trypsin-like serine proteases"/>
    <property type="match status" value="1"/>
</dbReference>
<evidence type="ECO:0000313" key="9">
    <source>
        <dbReference type="Proteomes" id="UP000095300"/>
    </source>
</evidence>